<dbReference type="InterPro" id="IPR036873">
    <property type="entry name" value="Rhodanese-like_dom_sf"/>
</dbReference>
<keyword evidence="3" id="KW-1185">Reference proteome</keyword>
<dbReference type="SUPFAM" id="SSF52821">
    <property type="entry name" value="Rhodanese/Cell cycle control phosphatase"/>
    <property type="match status" value="1"/>
</dbReference>
<evidence type="ECO:0000313" key="3">
    <source>
        <dbReference type="Proteomes" id="UP000505355"/>
    </source>
</evidence>
<dbReference type="InterPro" id="IPR050229">
    <property type="entry name" value="GlpE_sulfurtransferase"/>
</dbReference>
<dbReference type="Pfam" id="PF00581">
    <property type="entry name" value="Rhodanese"/>
    <property type="match status" value="1"/>
</dbReference>
<dbReference type="RefSeq" id="WP_173415323.1">
    <property type="nucleotide sequence ID" value="NZ_CP054139.1"/>
</dbReference>
<gene>
    <name evidence="2" type="ORF">HQ865_13095</name>
</gene>
<dbReference type="AlphaFoldDB" id="A0A7D4QKQ4"/>
<dbReference type="EMBL" id="CP054139">
    <property type="protein sequence ID" value="QKJ30650.1"/>
    <property type="molecule type" value="Genomic_DNA"/>
</dbReference>
<sequence length="102" mass="11394">MSSNRHIDAREMAERIKSGLPINVLDVREAMEYHTFNIGGTNIPLGKLPDMLPLEEWDSDDEIIVLCKMGLRSKTAVTILQQNGYTNARNLTGGLIALQKLK</sequence>
<feature type="domain" description="Rhodanese" evidence="1">
    <location>
        <begin position="24"/>
        <end position="100"/>
    </location>
</feature>
<name>A0A7D4QKQ4_9SPHI</name>
<evidence type="ECO:0000259" key="1">
    <source>
        <dbReference type="PROSITE" id="PS50206"/>
    </source>
</evidence>
<accession>A0A7D4QKQ4</accession>
<dbReference type="Gene3D" id="3.40.250.10">
    <property type="entry name" value="Rhodanese-like domain"/>
    <property type="match status" value="1"/>
</dbReference>
<organism evidence="2 3">
    <name type="scientific">Mucilaginibacter mali</name>
    <dbReference type="NCBI Taxonomy" id="2740462"/>
    <lineage>
        <taxon>Bacteria</taxon>
        <taxon>Pseudomonadati</taxon>
        <taxon>Bacteroidota</taxon>
        <taxon>Sphingobacteriia</taxon>
        <taxon>Sphingobacteriales</taxon>
        <taxon>Sphingobacteriaceae</taxon>
        <taxon>Mucilaginibacter</taxon>
    </lineage>
</organism>
<dbReference type="CDD" id="cd00158">
    <property type="entry name" value="RHOD"/>
    <property type="match status" value="1"/>
</dbReference>
<dbReference type="InterPro" id="IPR001763">
    <property type="entry name" value="Rhodanese-like_dom"/>
</dbReference>
<dbReference type="Proteomes" id="UP000505355">
    <property type="component" value="Chromosome"/>
</dbReference>
<dbReference type="SMART" id="SM00450">
    <property type="entry name" value="RHOD"/>
    <property type="match status" value="1"/>
</dbReference>
<dbReference type="PANTHER" id="PTHR43031:SF16">
    <property type="entry name" value="OXIDOREDUCTASE"/>
    <property type="match status" value="1"/>
</dbReference>
<protein>
    <submittedName>
        <fullName evidence="2">Rhodanese-like domain-containing protein</fullName>
    </submittedName>
</protein>
<evidence type="ECO:0000313" key="2">
    <source>
        <dbReference type="EMBL" id="QKJ30650.1"/>
    </source>
</evidence>
<proteinExistence type="predicted"/>
<dbReference type="PANTHER" id="PTHR43031">
    <property type="entry name" value="FAD-DEPENDENT OXIDOREDUCTASE"/>
    <property type="match status" value="1"/>
</dbReference>
<dbReference type="KEGG" id="mmab:HQ865_13095"/>
<reference evidence="2 3" key="1">
    <citation type="submission" date="2020-05" db="EMBL/GenBank/DDBJ databases">
        <title>Mucilaginibacter mali sp. nov.</title>
        <authorList>
            <person name="Kim H.S."/>
            <person name="Lee K.C."/>
            <person name="Suh M.K."/>
            <person name="Kim J.-S."/>
            <person name="Han K.-I."/>
            <person name="Eom M.K."/>
            <person name="Shin Y.K."/>
            <person name="Lee J.-S."/>
        </authorList>
    </citation>
    <scope>NUCLEOTIDE SEQUENCE [LARGE SCALE GENOMIC DNA]</scope>
    <source>
        <strain evidence="2 3">G2-14</strain>
    </source>
</reference>
<dbReference type="PROSITE" id="PS50206">
    <property type="entry name" value="RHODANESE_3"/>
    <property type="match status" value="1"/>
</dbReference>